<dbReference type="Proteomes" id="UP000799118">
    <property type="component" value="Unassembled WGS sequence"/>
</dbReference>
<accession>A0A6A4H4G3</accession>
<name>A0A6A4H4G3_9AGAR</name>
<protein>
    <submittedName>
        <fullName evidence="2">Uncharacterized protein</fullName>
    </submittedName>
</protein>
<proteinExistence type="predicted"/>
<keyword evidence="3" id="KW-1185">Reference proteome</keyword>
<evidence type="ECO:0000313" key="2">
    <source>
        <dbReference type="EMBL" id="KAE9392981.1"/>
    </source>
</evidence>
<gene>
    <name evidence="2" type="ORF">BT96DRAFT_999872</name>
</gene>
<dbReference type="EMBL" id="ML769583">
    <property type="protein sequence ID" value="KAE9392981.1"/>
    <property type="molecule type" value="Genomic_DNA"/>
</dbReference>
<evidence type="ECO:0000256" key="1">
    <source>
        <dbReference type="SAM" id="MobiDB-lite"/>
    </source>
</evidence>
<feature type="region of interest" description="Disordered" evidence="1">
    <location>
        <begin position="1"/>
        <end position="23"/>
    </location>
</feature>
<reference evidence="2" key="1">
    <citation type="journal article" date="2019" name="Environ. Microbiol.">
        <title>Fungal ecological strategies reflected in gene transcription - a case study of two litter decomposers.</title>
        <authorList>
            <person name="Barbi F."/>
            <person name="Kohler A."/>
            <person name="Barry K."/>
            <person name="Baskaran P."/>
            <person name="Daum C."/>
            <person name="Fauchery L."/>
            <person name="Ihrmark K."/>
            <person name="Kuo A."/>
            <person name="LaButti K."/>
            <person name="Lipzen A."/>
            <person name="Morin E."/>
            <person name="Grigoriev I.V."/>
            <person name="Henrissat B."/>
            <person name="Lindahl B."/>
            <person name="Martin F."/>
        </authorList>
    </citation>
    <scope>NUCLEOTIDE SEQUENCE</scope>
    <source>
        <strain evidence="2">JB14</strain>
    </source>
</reference>
<dbReference type="AlphaFoldDB" id="A0A6A4H4G3"/>
<sequence>MPMGCDYADLRPLAEDNGNSDWEEENEIENEAEMLISQMKRVAGHENCCKDYWTRRDQTEWQWKHWEPQQNAMVDSYMAWSYRNNNSSAPAEDRTLQDEMGITVINLFGSEYKCIPCYEGDVWQSQSLLHAGLLPTAPLAHTVVPEINQTACIPI</sequence>
<evidence type="ECO:0000313" key="3">
    <source>
        <dbReference type="Proteomes" id="UP000799118"/>
    </source>
</evidence>
<organism evidence="2 3">
    <name type="scientific">Gymnopus androsaceus JB14</name>
    <dbReference type="NCBI Taxonomy" id="1447944"/>
    <lineage>
        <taxon>Eukaryota</taxon>
        <taxon>Fungi</taxon>
        <taxon>Dikarya</taxon>
        <taxon>Basidiomycota</taxon>
        <taxon>Agaricomycotina</taxon>
        <taxon>Agaricomycetes</taxon>
        <taxon>Agaricomycetidae</taxon>
        <taxon>Agaricales</taxon>
        <taxon>Marasmiineae</taxon>
        <taxon>Omphalotaceae</taxon>
        <taxon>Gymnopus</taxon>
    </lineage>
</organism>